<dbReference type="Proteomes" id="UP000038009">
    <property type="component" value="Unassembled WGS sequence"/>
</dbReference>
<gene>
    <name evidence="2" type="ORF">ABL78_2940</name>
</gene>
<evidence type="ECO:0000256" key="1">
    <source>
        <dbReference type="SAM" id="MobiDB-lite"/>
    </source>
</evidence>
<feature type="region of interest" description="Disordered" evidence="1">
    <location>
        <begin position="226"/>
        <end position="298"/>
    </location>
</feature>
<evidence type="ECO:0000313" key="3">
    <source>
        <dbReference type="Proteomes" id="UP000038009"/>
    </source>
</evidence>
<name>A0A0N0P6S3_LEPSE</name>
<accession>A0A0N0P6S3</accession>
<feature type="compositionally biased region" description="Basic and acidic residues" evidence="1">
    <location>
        <begin position="276"/>
        <end position="285"/>
    </location>
</feature>
<feature type="compositionally biased region" description="Basic residues" evidence="1">
    <location>
        <begin position="175"/>
        <end position="188"/>
    </location>
</feature>
<reference evidence="2 3" key="1">
    <citation type="journal article" date="2015" name="PLoS Pathog.">
        <title>Leptomonas seymouri: Adaptations to the Dixenous Life Cycle Analyzed by Genome Sequencing, Transcriptome Profiling and Co-infection with Leishmania donovani.</title>
        <authorList>
            <person name="Kraeva N."/>
            <person name="Butenko A."/>
            <person name="Hlavacova J."/>
            <person name="Kostygov A."/>
            <person name="Myskova J."/>
            <person name="Grybchuk D."/>
            <person name="Lestinova T."/>
            <person name="Votypka J."/>
            <person name="Volf P."/>
            <person name="Opperdoes F."/>
            <person name="Flegontov P."/>
            <person name="Lukes J."/>
            <person name="Yurchenko V."/>
        </authorList>
    </citation>
    <scope>NUCLEOTIDE SEQUENCE [LARGE SCALE GENOMIC DNA]</scope>
    <source>
        <strain evidence="2 3">ATCC 30220</strain>
    </source>
</reference>
<feature type="region of interest" description="Disordered" evidence="1">
    <location>
        <begin position="175"/>
        <end position="206"/>
    </location>
</feature>
<protein>
    <submittedName>
        <fullName evidence="2">Uncharacterized protein</fullName>
    </submittedName>
</protein>
<feature type="compositionally biased region" description="Polar residues" evidence="1">
    <location>
        <begin position="346"/>
        <end position="369"/>
    </location>
</feature>
<dbReference type="OrthoDB" id="267658at2759"/>
<dbReference type="VEuPathDB" id="TriTrypDB:Lsey_0067_0020"/>
<sequence length="422" mass="45185">MDVQRDLSAHYGSHALRRGLAKPFGPCVHPLLRKGKLSVARAGVHGPRYMRVWKLSRAHRCWCSRCGVWLTRGVNSTHQRGEHIISTVTECRVRQRGIPHRSRAARKASPTKKFTVCCVRCFNQAHQAAIRAVGKRSSGVKPVVERGTKTADVHENGRQKAKLAVAAVVAAARVPKRNRRRCRRSARRPYRDEQVAPKGKRKAPSLSAAAASTATYLHQTLAASLTRKKTTADTPSAKTGAAATSVAPLARTAQKRLQGLVPSGPLKKLQTAPRPSETERLRSPKTESSAVLPFPATVPPALPPPSIISGIQEQYRSRAAEVKGSRNAGAPLPEKKVAASKKSCPAPNSTTSAVNSTTHKAIRSPSTEGTAHGAAAAPSPPPAPKRTPVKAMPNKSVKAPVKAHAKTTGKSKLMDAMSQLGF</sequence>
<keyword evidence="3" id="KW-1185">Reference proteome</keyword>
<dbReference type="OMA" id="RCWCPRC"/>
<evidence type="ECO:0000313" key="2">
    <source>
        <dbReference type="EMBL" id="KPI87949.1"/>
    </source>
</evidence>
<dbReference type="EMBL" id="LJSK01000067">
    <property type="protein sequence ID" value="KPI87949.1"/>
    <property type="molecule type" value="Genomic_DNA"/>
</dbReference>
<dbReference type="AlphaFoldDB" id="A0A0N0P6S3"/>
<comment type="caution">
    <text evidence="2">The sequence shown here is derived from an EMBL/GenBank/DDBJ whole genome shotgun (WGS) entry which is preliminary data.</text>
</comment>
<organism evidence="2 3">
    <name type="scientific">Leptomonas seymouri</name>
    <dbReference type="NCBI Taxonomy" id="5684"/>
    <lineage>
        <taxon>Eukaryota</taxon>
        <taxon>Discoba</taxon>
        <taxon>Euglenozoa</taxon>
        <taxon>Kinetoplastea</taxon>
        <taxon>Metakinetoplastina</taxon>
        <taxon>Trypanosomatida</taxon>
        <taxon>Trypanosomatidae</taxon>
        <taxon>Leishmaniinae</taxon>
        <taxon>Leptomonas</taxon>
    </lineage>
</organism>
<proteinExistence type="predicted"/>
<feature type="region of interest" description="Disordered" evidence="1">
    <location>
        <begin position="320"/>
        <end position="422"/>
    </location>
</feature>